<feature type="region of interest" description="Disordered" evidence="1">
    <location>
        <begin position="167"/>
        <end position="216"/>
    </location>
</feature>
<reference evidence="3" key="1">
    <citation type="submission" date="2022-07" db="EMBL/GenBank/DDBJ databases">
        <title>Phylogenomic reconstructions and comparative analyses of Kickxellomycotina fungi.</title>
        <authorList>
            <person name="Reynolds N.K."/>
            <person name="Stajich J.E."/>
            <person name="Barry K."/>
            <person name="Grigoriev I.V."/>
            <person name="Crous P."/>
            <person name="Smith M.E."/>
        </authorList>
    </citation>
    <scope>NUCLEOTIDE SEQUENCE</scope>
    <source>
        <strain evidence="3">BCRC 34381</strain>
    </source>
</reference>
<comment type="caution">
    <text evidence="3">The sequence shown here is derived from an EMBL/GenBank/DDBJ whole genome shotgun (WGS) entry which is preliminary data.</text>
</comment>
<sequence length="293" mass="32512">AYSYDSYNLPLFAQFPDVSPEATRLAQLECLPLVGNLMVCGIMGRFIGHAMEFGCLSQSTKMKMWGLTAFVFVFGLIPFFNVWLVYRLKPLYQCWRLFSQDVGSKGLYSGMTELDIRAISMTVAARQAPGAGRATMQPAGGGKPGSSSHTMSVTTLNDARSLNSKYYSKAPAPKGHAEQYRDVKHAANTSRAPETSKGNNNDNDDSRERRGYSSFCPVSTARNTMAESTYGQHTAKADSEYDRRTTIADSDYDPRSTKHSFESARASTFPEEADFLKSKYSLRQSAIDNWPLK</sequence>
<feature type="compositionally biased region" description="Basic and acidic residues" evidence="1">
    <location>
        <begin position="235"/>
        <end position="262"/>
    </location>
</feature>
<proteinExistence type="predicted"/>
<dbReference type="OrthoDB" id="5538802at2759"/>
<name>A0A9W7XZS3_9FUNG</name>
<evidence type="ECO:0000256" key="1">
    <source>
        <dbReference type="SAM" id="MobiDB-lite"/>
    </source>
</evidence>
<evidence type="ECO:0000313" key="3">
    <source>
        <dbReference type="EMBL" id="KAJ1724139.1"/>
    </source>
</evidence>
<keyword evidence="2" id="KW-0472">Membrane</keyword>
<feature type="compositionally biased region" description="Basic and acidic residues" evidence="1">
    <location>
        <begin position="175"/>
        <end position="185"/>
    </location>
</feature>
<keyword evidence="2" id="KW-0812">Transmembrane</keyword>
<feature type="compositionally biased region" description="Polar residues" evidence="1">
    <location>
        <begin position="187"/>
        <end position="198"/>
    </location>
</feature>
<gene>
    <name evidence="3" type="ORF">LPJ61_005769</name>
</gene>
<keyword evidence="4" id="KW-1185">Reference proteome</keyword>
<feature type="transmembrane region" description="Helical" evidence="2">
    <location>
        <begin position="65"/>
        <end position="86"/>
    </location>
</feature>
<dbReference type="AlphaFoldDB" id="A0A9W7XZS3"/>
<feature type="non-terminal residue" evidence="3">
    <location>
        <position position="1"/>
    </location>
</feature>
<evidence type="ECO:0000256" key="2">
    <source>
        <dbReference type="SAM" id="Phobius"/>
    </source>
</evidence>
<keyword evidence="2" id="KW-1133">Transmembrane helix</keyword>
<dbReference type="EMBL" id="JANBOI010002150">
    <property type="protein sequence ID" value="KAJ1724139.1"/>
    <property type="molecule type" value="Genomic_DNA"/>
</dbReference>
<dbReference type="Proteomes" id="UP001143981">
    <property type="component" value="Unassembled WGS sequence"/>
</dbReference>
<feature type="region of interest" description="Disordered" evidence="1">
    <location>
        <begin position="130"/>
        <end position="152"/>
    </location>
</feature>
<feature type="region of interest" description="Disordered" evidence="1">
    <location>
        <begin position="228"/>
        <end position="266"/>
    </location>
</feature>
<organism evidence="3 4">
    <name type="scientific">Coemansia biformis</name>
    <dbReference type="NCBI Taxonomy" id="1286918"/>
    <lineage>
        <taxon>Eukaryota</taxon>
        <taxon>Fungi</taxon>
        <taxon>Fungi incertae sedis</taxon>
        <taxon>Zoopagomycota</taxon>
        <taxon>Kickxellomycotina</taxon>
        <taxon>Kickxellomycetes</taxon>
        <taxon>Kickxellales</taxon>
        <taxon>Kickxellaceae</taxon>
        <taxon>Coemansia</taxon>
    </lineage>
</organism>
<accession>A0A9W7XZS3</accession>
<evidence type="ECO:0000313" key="4">
    <source>
        <dbReference type="Proteomes" id="UP001143981"/>
    </source>
</evidence>
<protein>
    <submittedName>
        <fullName evidence="3">Uncharacterized protein</fullName>
    </submittedName>
</protein>